<dbReference type="PANTHER" id="PTHR30349:SF64">
    <property type="entry name" value="PROPHAGE INTEGRASE INTD-RELATED"/>
    <property type="match status" value="1"/>
</dbReference>
<organism evidence="5 6">
    <name type="scientific">Flavobacterium jumunjinense</name>
    <dbReference type="NCBI Taxonomy" id="998845"/>
    <lineage>
        <taxon>Bacteria</taxon>
        <taxon>Pseudomonadati</taxon>
        <taxon>Bacteroidota</taxon>
        <taxon>Flavobacteriia</taxon>
        <taxon>Flavobacteriales</taxon>
        <taxon>Flavobacteriaceae</taxon>
        <taxon>Flavobacterium</taxon>
    </lineage>
</organism>
<evidence type="ECO:0000256" key="1">
    <source>
        <dbReference type="ARBA" id="ARBA00008857"/>
    </source>
</evidence>
<evidence type="ECO:0000256" key="2">
    <source>
        <dbReference type="ARBA" id="ARBA00023125"/>
    </source>
</evidence>
<dbReference type="InterPro" id="IPR013762">
    <property type="entry name" value="Integrase-like_cat_sf"/>
</dbReference>
<dbReference type="Pfam" id="PF13102">
    <property type="entry name" value="Phage_int_SAM_5"/>
    <property type="match status" value="1"/>
</dbReference>
<dbReference type="Pfam" id="PF17293">
    <property type="entry name" value="Arm-DNA-bind_5"/>
    <property type="match status" value="1"/>
</dbReference>
<accession>A0ABV5GSK6</accession>
<reference evidence="5 6" key="1">
    <citation type="submission" date="2024-09" db="EMBL/GenBank/DDBJ databases">
        <authorList>
            <person name="Sun Q."/>
            <person name="Mori K."/>
        </authorList>
    </citation>
    <scope>NUCLEOTIDE SEQUENCE [LARGE SCALE GENOMIC DNA]</scope>
    <source>
        <strain evidence="5 6">CECT 7955</strain>
    </source>
</reference>
<dbReference type="InterPro" id="IPR002104">
    <property type="entry name" value="Integrase_catalytic"/>
</dbReference>
<dbReference type="InterPro" id="IPR010998">
    <property type="entry name" value="Integrase_recombinase_N"/>
</dbReference>
<dbReference type="InterPro" id="IPR050090">
    <property type="entry name" value="Tyrosine_recombinase_XerCD"/>
</dbReference>
<dbReference type="PROSITE" id="PS51898">
    <property type="entry name" value="TYR_RECOMBINASE"/>
    <property type="match status" value="1"/>
</dbReference>
<proteinExistence type="inferred from homology"/>
<dbReference type="Proteomes" id="UP001589607">
    <property type="component" value="Unassembled WGS sequence"/>
</dbReference>
<feature type="domain" description="Tyr recombinase" evidence="4">
    <location>
        <begin position="227"/>
        <end position="392"/>
    </location>
</feature>
<keyword evidence="6" id="KW-1185">Reference proteome</keyword>
<evidence type="ECO:0000259" key="4">
    <source>
        <dbReference type="PROSITE" id="PS51898"/>
    </source>
</evidence>
<evidence type="ECO:0000256" key="3">
    <source>
        <dbReference type="ARBA" id="ARBA00023172"/>
    </source>
</evidence>
<keyword evidence="2" id="KW-0238">DNA-binding</keyword>
<dbReference type="InterPro" id="IPR035386">
    <property type="entry name" value="Arm-DNA-bind_5"/>
</dbReference>
<dbReference type="InterPro" id="IPR011010">
    <property type="entry name" value="DNA_brk_join_enz"/>
</dbReference>
<evidence type="ECO:0000313" key="6">
    <source>
        <dbReference type="Proteomes" id="UP001589607"/>
    </source>
</evidence>
<protein>
    <submittedName>
        <fullName evidence="5">Tyrosine-type recombinase/integrase</fullName>
    </submittedName>
</protein>
<name>A0ABV5GSK6_9FLAO</name>
<dbReference type="RefSeq" id="WP_236453251.1">
    <property type="nucleotide sequence ID" value="NZ_CBCSGE010000035.1"/>
</dbReference>
<dbReference type="PANTHER" id="PTHR30349">
    <property type="entry name" value="PHAGE INTEGRASE-RELATED"/>
    <property type="match status" value="1"/>
</dbReference>
<dbReference type="InterPro" id="IPR025269">
    <property type="entry name" value="SAM-like_dom"/>
</dbReference>
<comment type="similarity">
    <text evidence="1">Belongs to the 'phage' integrase family.</text>
</comment>
<sequence>MPNLFLHAYNGGCFPESFPTMSSGKLNCRIRLKTDYKKKDNTYQVYIQITLKRVVKKISLDFSVRENEFENERIKRNNKNYKDYNLYIEKKLADINTIEVNYRIAGKILTLDLLIEELNNPTARVDFILFWEKEMIRQKEILKSGTYRQQMTVLNKVKAFKNPLYFYDIDENYLTDLKAHCKRKLKNNDNTVASLIKSFKKYLHLANKKGITTPINFSEIKNKSFKGNRTFLTPDELKVLKEYWDSKFITSIHKNILARFLFSCFTGLRFTDVANISTENFIENTIVFTAEKTGKFQRIRMNETAKYFLYDDFFKISSTNEYTNRELKHIAKACKITKNLTFHVSRHTFATNFLICGGRVEHLQKLLGHSKIEETMLYVHIVEQITDIQIFNMDEIMI</sequence>
<dbReference type="CDD" id="cd01185">
    <property type="entry name" value="INTN1_C_like"/>
    <property type="match status" value="1"/>
</dbReference>
<dbReference type="Gene3D" id="1.10.150.130">
    <property type="match status" value="1"/>
</dbReference>
<dbReference type="Pfam" id="PF00589">
    <property type="entry name" value="Phage_integrase"/>
    <property type="match status" value="1"/>
</dbReference>
<keyword evidence="3" id="KW-0233">DNA recombination</keyword>
<comment type="caution">
    <text evidence="5">The sequence shown here is derived from an EMBL/GenBank/DDBJ whole genome shotgun (WGS) entry which is preliminary data.</text>
</comment>
<gene>
    <name evidence="5" type="ORF">ACFFVF_17920</name>
</gene>
<dbReference type="Gene3D" id="1.10.443.10">
    <property type="entry name" value="Intergrase catalytic core"/>
    <property type="match status" value="1"/>
</dbReference>
<dbReference type="EMBL" id="JBHMEY010000085">
    <property type="protein sequence ID" value="MFB9098385.1"/>
    <property type="molecule type" value="Genomic_DNA"/>
</dbReference>
<dbReference type="SUPFAM" id="SSF56349">
    <property type="entry name" value="DNA breaking-rejoining enzymes"/>
    <property type="match status" value="1"/>
</dbReference>
<evidence type="ECO:0000313" key="5">
    <source>
        <dbReference type="EMBL" id="MFB9098385.1"/>
    </source>
</evidence>